<accession>A0A0G4PA21</accession>
<evidence type="ECO:0000256" key="2">
    <source>
        <dbReference type="SAM" id="Phobius"/>
    </source>
</evidence>
<keyword evidence="2" id="KW-0812">Transmembrane</keyword>
<reference evidence="3 4" key="1">
    <citation type="journal article" date="2014" name="Nat. Commun.">
        <title>Multiple recent horizontal transfers of a large genomic region in cheese making fungi.</title>
        <authorList>
            <person name="Cheeseman K."/>
            <person name="Ropars J."/>
            <person name="Renault P."/>
            <person name="Dupont J."/>
            <person name="Gouzy J."/>
            <person name="Branca A."/>
            <person name="Abraham A.L."/>
            <person name="Ceppi M."/>
            <person name="Conseiller E."/>
            <person name="Debuchy R."/>
            <person name="Malagnac F."/>
            <person name="Goarin A."/>
            <person name="Silar P."/>
            <person name="Lacoste S."/>
            <person name="Sallet E."/>
            <person name="Bensimon A."/>
            <person name="Giraud T."/>
            <person name="Brygoo Y."/>
        </authorList>
    </citation>
    <scope>NUCLEOTIDE SEQUENCE [LARGE SCALE GENOMIC DNA]</scope>
    <source>
        <strain evidence="4">FM 013</strain>
    </source>
</reference>
<feature type="region of interest" description="Disordered" evidence="1">
    <location>
        <begin position="1"/>
        <end position="65"/>
    </location>
</feature>
<feature type="transmembrane region" description="Helical" evidence="2">
    <location>
        <begin position="81"/>
        <end position="102"/>
    </location>
</feature>
<dbReference type="Pfam" id="PF11374">
    <property type="entry name" value="DUF3176"/>
    <property type="match status" value="1"/>
</dbReference>
<keyword evidence="4" id="KW-1185">Reference proteome</keyword>
<dbReference type="EMBL" id="HG793142">
    <property type="protein sequence ID" value="CRL23157.1"/>
    <property type="molecule type" value="Genomic_DNA"/>
</dbReference>
<feature type="compositionally biased region" description="Low complexity" evidence="1">
    <location>
        <begin position="12"/>
        <end position="30"/>
    </location>
</feature>
<keyword evidence="2" id="KW-0472">Membrane</keyword>
<dbReference type="STRING" id="1429867.A0A0G4PA21"/>
<protein>
    <submittedName>
        <fullName evidence="3">Uncharacterized protein</fullName>
    </submittedName>
</protein>
<dbReference type="InterPro" id="IPR021514">
    <property type="entry name" value="DUF3176"/>
</dbReference>
<feature type="transmembrane region" description="Helical" evidence="2">
    <location>
        <begin position="187"/>
        <end position="205"/>
    </location>
</feature>
<dbReference type="PANTHER" id="PTHR35394">
    <property type="entry name" value="DUF3176 DOMAIN-CONTAINING PROTEIN"/>
    <property type="match status" value="1"/>
</dbReference>
<feature type="transmembrane region" description="Helical" evidence="2">
    <location>
        <begin position="122"/>
        <end position="145"/>
    </location>
</feature>
<proteinExistence type="predicted"/>
<feature type="compositionally biased region" description="Acidic residues" evidence="1">
    <location>
        <begin position="43"/>
        <end position="54"/>
    </location>
</feature>
<name>A0A0G4PA21_PENC3</name>
<evidence type="ECO:0000256" key="1">
    <source>
        <dbReference type="SAM" id="MobiDB-lite"/>
    </source>
</evidence>
<sequence length="631" mass="69968">MNESALHEQPIASIGSTSSHSSASVAAEMAHPSPTPVVVGEELGQESDRDDDELNGSSAEENGTEKNKFMNVKQFDWTGSWGWEITSIIFSLCCLAILVVYLRFIDGMRYASWQYRLSPNTIASLIVTIAKAAMLISISSCLGQLKWDKNKKMKPAPLYHMQALDQASRGPWGALEVCWRWRMRPGLATAGAFLMIWAVAMDPLAQQLLTFPSLRKEAPDEKAYVQKTNSVEILPEQLQKSNQHLANQALSNIGTADILGDDMLMAIMDGVMGTNKALEPMCSTNECRYPDFVSLGICSQCEDVTARSTQFCEMVYRPYTWNTTFPLNCTYTSPSGHLIESDIQPDTGGVTGDNSSVIFSRPLWISSAASKSMNERKPYVVSILAAKYDHLLEYKSHNTTDWEQKPPLVECNITWCERKYTGNFYNSGSHRSVVATSSENLEGFVGAQHPPDGRTSLSPGTFYNISIGYHLMLENALKAAFKAKILNGAREYGSSPALWLYKSRNISELIARMATSMTDVIRNTPTAHNFTVQGTAYRVETYIHVRWGWIAVPIASVVASVMLLSFTILATRKQNAVLWKSSILPLLVGKLETKPEHDLAFLSDHVGEVIDMSKEILVLTESRNPPAVTEK</sequence>
<gene>
    <name evidence="3" type="ORF">PCAMFM013_S009g000097</name>
</gene>
<keyword evidence="2" id="KW-1133">Transmembrane helix</keyword>
<dbReference type="Proteomes" id="UP000053732">
    <property type="component" value="Unassembled WGS sequence"/>
</dbReference>
<evidence type="ECO:0000313" key="4">
    <source>
        <dbReference type="Proteomes" id="UP000053732"/>
    </source>
</evidence>
<evidence type="ECO:0000313" key="3">
    <source>
        <dbReference type="EMBL" id="CRL23157.1"/>
    </source>
</evidence>
<feature type="transmembrane region" description="Helical" evidence="2">
    <location>
        <begin position="547"/>
        <end position="570"/>
    </location>
</feature>
<dbReference type="AlphaFoldDB" id="A0A0G4PA21"/>
<organism evidence="3 4">
    <name type="scientific">Penicillium camemberti (strain FM 013)</name>
    <dbReference type="NCBI Taxonomy" id="1429867"/>
    <lineage>
        <taxon>Eukaryota</taxon>
        <taxon>Fungi</taxon>
        <taxon>Dikarya</taxon>
        <taxon>Ascomycota</taxon>
        <taxon>Pezizomycotina</taxon>
        <taxon>Eurotiomycetes</taxon>
        <taxon>Eurotiomycetidae</taxon>
        <taxon>Eurotiales</taxon>
        <taxon>Aspergillaceae</taxon>
        <taxon>Penicillium</taxon>
    </lineage>
</organism>
<dbReference type="PANTHER" id="PTHR35394:SF5">
    <property type="entry name" value="DUF3176 DOMAIN-CONTAINING PROTEIN"/>
    <property type="match status" value="1"/>
</dbReference>